<dbReference type="Proteomes" id="UP001183246">
    <property type="component" value="Unassembled WGS sequence"/>
</dbReference>
<accession>A0ABU2MMJ4</accession>
<dbReference type="NCBIfam" id="TIGR01509">
    <property type="entry name" value="HAD-SF-IA-v3"/>
    <property type="match status" value="1"/>
</dbReference>
<organism evidence="1 2">
    <name type="scientific">Streptomyces litchfieldiae</name>
    <dbReference type="NCBI Taxonomy" id="3075543"/>
    <lineage>
        <taxon>Bacteria</taxon>
        <taxon>Bacillati</taxon>
        <taxon>Actinomycetota</taxon>
        <taxon>Actinomycetes</taxon>
        <taxon>Kitasatosporales</taxon>
        <taxon>Streptomycetaceae</taxon>
        <taxon>Streptomyces</taxon>
    </lineage>
</organism>
<sequence length="228" mass="24061">MPLDAMPFDAVLCDLDGVLRIWDPAAMPDLDRAHGLPAGTLARAAFRPERLTAAVTGTVTDEEWRAAVAGDLAAVCGGPAKARALVGAWTARPGRVDREMAALLARVRRRVPVILVSNATTRLEADLAALGLSPGGPAAAFDAVVNTARVGWAKPDPRVYRIAAERAGAEPARCLFVDDTEGNVAAARALGMTGHHYRSRAQLEAVLAPLVQMAAIRHDDPELHSEEG</sequence>
<dbReference type="InterPro" id="IPR023214">
    <property type="entry name" value="HAD_sf"/>
</dbReference>
<dbReference type="PANTHER" id="PTHR43611:SF3">
    <property type="entry name" value="FLAVIN MONONUCLEOTIDE HYDROLASE 1, CHLOROPLATIC"/>
    <property type="match status" value="1"/>
</dbReference>
<dbReference type="PANTHER" id="PTHR43611">
    <property type="entry name" value="ALPHA-D-GLUCOSE 1-PHOSPHATE PHOSPHATASE"/>
    <property type="match status" value="1"/>
</dbReference>
<protein>
    <submittedName>
        <fullName evidence="1">HAD-IA family hydrolase</fullName>
    </submittedName>
</protein>
<dbReference type="SUPFAM" id="SSF56784">
    <property type="entry name" value="HAD-like"/>
    <property type="match status" value="1"/>
</dbReference>
<dbReference type="SFLD" id="SFLDG01129">
    <property type="entry name" value="C1.5:_HAD__Beta-PGM__Phosphata"/>
    <property type="match status" value="1"/>
</dbReference>
<dbReference type="SFLD" id="SFLDS00003">
    <property type="entry name" value="Haloacid_Dehalogenase"/>
    <property type="match status" value="1"/>
</dbReference>
<evidence type="ECO:0000313" key="2">
    <source>
        <dbReference type="Proteomes" id="UP001183246"/>
    </source>
</evidence>
<dbReference type="Pfam" id="PF00702">
    <property type="entry name" value="Hydrolase"/>
    <property type="match status" value="1"/>
</dbReference>
<dbReference type="PRINTS" id="PR00413">
    <property type="entry name" value="HADHALOGNASE"/>
</dbReference>
<keyword evidence="2" id="KW-1185">Reference proteome</keyword>
<dbReference type="InterPro" id="IPR006439">
    <property type="entry name" value="HAD-SF_hydro_IA"/>
</dbReference>
<dbReference type="GO" id="GO:0016787">
    <property type="term" value="F:hydrolase activity"/>
    <property type="evidence" value="ECO:0007669"/>
    <property type="project" value="UniProtKB-KW"/>
</dbReference>
<comment type="caution">
    <text evidence="1">The sequence shown here is derived from an EMBL/GenBank/DDBJ whole genome shotgun (WGS) entry which is preliminary data.</text>
</comment>
<name>A0ABU2MMJ4_9ACTN</name>
<keyword evidence="1" id="KW-0378">Hydrolase</keyword>
<gene>
    <name evidence="1" type="ORF">RM590_04345</name>
</gene>
<dbReference type="InterPro" id="IPR036412">
    <property type="entry name" value="HAD-like_sf"/>
</dbReference>
<dbReference type="RefSeq" id="WP_311703015.1">
    <property type="nucleotide sequence ID" value="NZ_JAVREL010000002.1"/>
</dbReference>
<reference evidence="2" key="1">
    <citation type="submission" date="2023-07" db="EMBL/GenBank/DDBJ databases">
        <title>30 novel species of actinomycetes from the DSMZ collection.</title>
        <authorList>
            <person name="Nouioui I."/>
        </authorList>
    </citation>
    <scope>NUCLEOTIDE SEQUENCE [LARGE SCALE GENOMIC DNA]</scope>
    <source>
        <strain evidence="2">DSM 44938</strain>
    </source>
</reference>
<evidence type="ECO:0000313" key="1">
    <source>
        <dbReference type="EMBL" id="MDT0341874.1"/>
    </source>
</evidence>
<dbReference type="EMBL" id="JAVREL010000002">
    <property type="protein sequence ID" value="MDT0341874.1"/>
    <property type="molecule type" value="Genomic_DNA"/>
</dbReference>
<proteinExistence type="predicted"/>
<dbReference type="Gene3D" id="3.40.50.1000">
    <property type="entry name" value="HAD superfamily/HAD-like"/>
    <property type="match status" value="1"/>
</dbReference>